<dbReference type="Proteomes" id="UP000784294">
    <property type="component" value="Unassembled WGS sequence"/>
</dbReference>
<dbReference type="AlphaFoldDB" id="A0A3S5B8Z4"/>
<reference evidence="1" key="1">
    <citation type="submission" date="2018-11" db="EMBL/GenBank/DDBJ databases">
        <authorList>
            <consortium name="Pathogen Informatics"/>
        </authorList>
    </citation>
    <scope>NUCLEOTIDE SEQUENCE</scope>
</reference>
<dbReference type="EMBL" id="CAAALY010281891">
    <property type="protein sequence ID" value="VEL43486.1"/>
    <property type="molecule type" value="Genomic_DNA"/>
</dbReference>
<comment type="caution">
    <text evidence="1">The sequence shown here is derived from an EMBL/GenBank/DDBJ whole genome shotgun (WGS) entry which is preliminary data.</text>
</comment>
<protein>
    <submittedName>
        <fullName evidence="1">Uncharacterized protein</fullName>
    </submittedName>
</protein>
<proteinExistence type="predicted"/>
<accession>A0A3S5B8Z4</accession>
<organism evidence="1 2">
    <name type="scientific">Protopolystoma xenopodis</name>
    <dbReference type="NCBI Taxonomy" id="117903"/>
    <lineage>
        <taxon>Eukaryota</taxon>
        <taxon>Metazoa</taxon>
        <taxon>Spiralia</taxon>
        <taxon>Lophotrochozoa</taxon>
        <taxon>Platyhelminthes</taxon>
        <taxon>Monogenea</taxon>
        <taxon>Polyopisthocotylea</taxon>
        <taxon>Polystomatidea</taxon>
        <taxon>Polystomatidae</taxon>
        <taxon>Protopolystoma</taxon>
    </lineage>
</organism>
<evidence type="ECO:0000313" key="2">
    <source>
        <dbReference type="Proteomes" id="UP000784294"/>
    </source>
</evidence>
<keyword evidence="2" id="KW-1185">Reference proteome</keyword>
<name>A0A3S5B8Z4_9PLAT</name>
<gene>
    <name evidence="1" type="ORF">PXEA_LOCUS36926</name>
</gene>
<sequence length="73" mass="8318">MSTMSTTMLAKRSVMYQVDDPTLPGTEGDQSVRVDKHRIIEGVHTSMVWRSVWTRSQFVVWKKFSGQLVKGST</sequence>
<evidence type="ECO:0000313" key="1">
    <source>
        <dbReference type="EMBL" id="VEL43486.1"/>
    </source>
</evidence>